<dbReference type="EMBL" id="KV426142">
    <property type="protein sequence ID" value="KZV86871.1"/>
    <property type="molecule type" value="Genomic_DNA"/>
</dbReference>
<proteinExistence type="inferred from homology"/>
<accession>A0A165EGB9</accession>
<dbReference type="STRING" id="1314781.A0A165EGB9"/>
<comment type="similarity">
    <text evidence="1 4">Belongs to the short-chain dehydrogenases/reductases (SDR) family.</text>
</comment>
<evidence type="ECO:0000256" key="1">
    <source>
        <dbReference type="ARBA" id="ARBA00006484"/>
    </source>
</evidence>
<evidence type="ECO:0000313" key="6">
    <source>
        <dbReference type="Proteomes" id="UP000077266"/>
    </source>
</evidence>
<dbReference type="Gene3D" id="3.40.50.720">
    <property type="entry name" value="NAD(P)-binding Rossmann-like Domain"/>
    <property type="match status" value="1"/>
</dbReference>
<keyword evidence="2" id="KW-0521">NADP</keyword>
<dbReference type="Proteomes" id="UP000077266">
    <property type="component" value="Unassembled WGS sequence"/>
</dbReference>
<dbReference type="AlphaFoldDB" id="A0A165EGB9"/>
<dbReference type="InterPro" id="IPR036291">
    <property type="entry name" value="NAD(P)-bd_dom_sf"/>
</dbReference>
<dbReference type="GO" id="GO:0016491">
    <property type="term" value="F:oxidoreductase activity"/>
    <property type="evidence" value="ECO:0007669"/>
    <property type="project" value="UniProtKB-KW"/>
</dbReference>
<sequence length="287" mass="29407">MAAPNLKASTLLGVQGKIALVTGGGSGIGTMIAATLVQNGAKVYIASRKEKQLKGVADALNKAGPGSCHYIVADLGTKAGCDALAGEFKKHESKLHILVNNSGATWGAPYDDYPENAWDKVMALNVKALFYLTVGLTDLLAKDAKNTDPGRVINIASVAGISPRAEGGTVSLAGKGNGLWAYNTSKAAAIHLSTQLAVTLAPRFITVNAICPGVFPSKMTAFGYKQAGQGAFDSVHPMGRAGSAEDIGGTVMWLATRAGAHITGNVTVLDGGLMITGEAAPKESSKL</sequence>
<dbReference type="PRINTS" id="PR00080">
    <property type="entry name" value="SDRFAMILY"/>
</dbReference>
<dbReference type="InterPro" id="IPR002347">
    <property type="entry name" value="SDR_fam"/>
</dbReference>
<reference evidence="5 6" key="1">
    <citation type="journal article" date="2016" name="Mol. Biol. Evol.">
        <title>Comparative Genomics of Early-Diverging Mushroom-Forming Fungi Provides Insights into the Origins of Lignocellulose Decay Capabilities.</title>
        <authorList>
            <person name="Nagy L.G."/>
            <person name="Riley R."/>
            <person name="Tritt A."/>
            <person name="Adam C."/>
            <person name="Daum C."/>
            <person name="Floudas D."/>
            <person name="Sun H."/>
            <person name="Yadav J.S."/>
            <person name="Pangilinan J."/>
            <person name="Larsson K.H."/>
            <person name="Matsuura K."/>
            <person name="Barry K."/>
            <person name="Labutti K."/>
            <person name="Kuo R."/>
            <person name="Ohm R.A."/>
            <person name="Bhattacharya S.S."/>
            <person name="Shirouzu T."/>
            <person name="Yoshinaga Y."/>
            <person name="Martin F.M."/>
            <person name="Grigoriev I.V."/>
            <person name="Hibbett D.S."/>
        </authorList>
    </citation>
    <scope>NUCLEOTIDE SEQUENCE [LARGE SCALE GENOMIC DNA]</scope>
    <source>
        <strain evidence="5 6">HHB12029</strain>
    </source>
</reference>
<evidence type="ECO:0000256" key="4">
    <source>
        <dbReference type="RuleBase" id="RU000363"/>
    </source>
</evidence>
<name>A0A165EGB9_EXIGL</name>
<dbReference type="FunFam" id="3.40.50.720:FF:000084">
    <property type="entry name" value="Short-chain dehydrogenase reductase"/>
    <property type="match status" value="1"/>
</dbReference>
<evidence type="ECO:0000256" key="2">
    <source>
        <dbReference type="ARBA" id="ARBA00022857"/>
    </source>
</evidence>
<organism evidence="5 6">
    <name type="scientific">Exidia glandulosa HHB12029</name>
    <dbReference type="NCBI Taxonomy" id="1314781"/>
    <lineage>
        <taxon>Eukaryota</taxon>
        <taxon>Fungi</taxon>
        <taxon>Dikarya</taxon>
        <taxon>Basidiomycota</taxon>
        <taxon>Agaricomycotina</taxon>
        <taxon>Agaricomycetes</taxon>
        <taxon>Auriculariales</taxon>
        <taxon>Exidiaceae</taxon>
        <taxon>Exidia</taxon>
    </lineage>
</organism>
<protein>
    <submittedName>
        <fullName evidence="5">Rhamnolipids biosynthesis 3-oxoacyl-reductase</fullName>
    </submittedName>
</protein>
<dbReference type="PRINTS" id="PR00081">
    <property type="entry name" value="GDHRDH"/>
</dbReference>
<keyword evidence="6" id="KW-1185">Reference proteome</keyword>
<dbReference type="InterPro" id="IPR052178">
    <property type="entry name" value="Sec_Metab_Biosynth_SDR"/>
</dbReference>
<keyword evidence="3" id="KW-0560">Oxidoreductase</keyword>
<evidence type="ECO:0000313" key="5">
    <source>
        <dbReference type="EMBL" id="KZV86871.1"/>
    </source>
</evidence>
<dbReference type="OrthoDB" id="2898618at2759"/>
<dbReference type="PANTHER" id="PTHR43618">
    <property type="entry name" value="7-ALPHA-HYDROXYSTEROID DEHYDROGENASE"/>
    <property type="match status" value="1"/>
</dbReference>
<dbReference type="InParanoid" id="A0A165EGB9"/>
<dbReference type="SUPFAM" id="SSF51735">
    <property type="entry name" value="NAD(P)-binding Rossmann-fold domains"/>
    <property type="match status" value="1"/>
</dbReference>
<dbReference type="PANTHER" id="PTHR43618:SF8">
    <property type="entry name" value="7ALPHA-HYDROXYSTEROID DEHYDROGENASE"/>
    <property type="match status" value="1"/>
</dbReference>
<evidence type="ECO:0000256" key="3">
    <source>
        <dbReference type="ARBA" id="ARBA00023002"/>
    </source>
</evidence>
<dbReference type="Pfam" id="PF00106">
    <property type="entry name" value="adh_short"/>
    <property type="match status" value="1"/>
</dbReference>
<gene>
    <name evidence="5" type="ORF">EXIGLDRAFT_680530</name>
</gene>